<protein>
    <recommendedName>
        <fullName evidence="12">AAA+ ATPase domain-containing protein</fullName>
    </recommendedName>
</protein>
<dbReference type="CDD" id="cd18809">
    <property type="entry name" value="SF1_C_RecD"/>
    <property type="match status" value="1"/>
</dbReference>
<keyword evidence="6" id="KW-0238">DNA-binding</keyword>
<evidence type="ECO:0000256" key="7">
    <source>
        <dbReference type="ARBA" id="ARBA00023204"/>
    </source>
</evidence>
<dbReference type="EMBL" id="MN740831">
    <property type="protein sequence ID" value="QHU14145.1"/>
    <property type="molecule type" value="Genomic_DNA"/>
</dbReference>
<accession>A0A6C0K7W8</accession>
<dbReference type="AlphaFoldDB" id="A0A6C0K7W8"/>
<reference evidence="11" key="1">
    <citation type="journal article" date="2020" name="Nature">
        <title>Giant virus diversity and host interactions through global metagenomics.</title>
        <authorList>
            <person name="Schulz F."/>
            <person name="Roux S."/>
            <person name="Paez-Espino D."/>
            <person name="Jungbluth S."/>
            <person name="Walsh D.A."/>
            <person name="Denef V.J."/>
            <person name="McMahon K.D."/>
            <person name="Konstantinidis K.T."/>
            <person name="Eloe-Fadrosh E.A."/>
            <person name="Kyrpides N.C."/>
            <person name="Woyke T."/>
        </authorList>
    </citation>
    <scope>NUCLEOTIDE SEQUENCE</scope>
    <source>
        <strain evidence="11">GVMAG-S-1101182-85</strain>
    </source>
</reference>
<dbReference type="InterPro" id="IPR049163">
    <property type="entry name" value="Pif1-like_2B_dom"/>
</dbReference>
<dbReference type="InterPro" id="IPR027417">
    <property type="entry name" value="P-loop_NTPase"/>
</dbReference>
<dbReference type="CDD" id="cd18037">
    <property type="entry name" value="DEXSc_Pif1_like"/>
    <property type="match status" value="1"/>
</dbReference>
<evidence type="ECO:0000313" key="11">
    <source>
        <dbReference type="EMBL" id="QHU14145.1"/>
    </source>
</evidence>
<evidence type="ECO:0000259" key="10">
    <source>
        <dbReference type="Pfam" id="PF21530"/>
    </source>
</evidence>
<keyword evidence="3" id="KW-0378">Hydrolase</keyword>
<organism evidence="11">
    <name type="scientific">viral metagenome</name>
    <dbReference type="NCBI Taxonomy" id="1070528"/>
    <lineage>
        <taxon>unclassified sequences</taxon>
        <taxon>metagenomes</taxon>
        <taxon>organismal metagenomes</taxon>
    </lineage>
</organism>
<evidence type="ECO:0008006" key="12">
    <source>
        <dbReference type="Google" id="ProtNLM"/>
    </source>
</evidence>
<sequence length="500" mass="55726">MDIDQQKAVDFAKQKQSFFLTGAGGTGKSFVIQHIVEAIELSGRDVALTAMTGCAALLLGPKAKTLHSWAGIGLGKEPAEVLVAKIKKSRKAKGNWLSADCLIIDEVSMMTPDLLDKLEHIARLIKKSPMPFGGLQVILVGDLYQLPPIYKEGELAAAGAQFVFESQCWRQHIQNVVVLQSIHRQTDPIFLQILKEARAGKLSEESIAILQTRKTNTWKKLEIKPTLLFTRRADVDDVNTTQLQKCQGDDVVYKVKTVKLPTVFATEQDIQWTTERMDKNSPYVPELRLRKGAQVMLLTNKYTEHKLVNGSRGIVIGFTDDNDKKRLVELEAREQTADLNETIKLLKTQIDSSQRLPIVKFKSGGTLIIDCHAWESDEIKGLQREQIPLRLAYAVTIHKAQGATLDCALVDIGDNTFEYGQAYVALSRVKSLDSLYIWDLNPAAFRVHPKVKAYLDGLCTQATQTPETDETYQPPSPSSELVLEAPSVYTGRTVIVTRIE</sequence>
<name>A0A6C0K7W8_9ZZZZ</name>
<evidence type="ECO:0000256" key="1">
    <source>
        <dbReference type="ARBA" id="ARBA00022741"/>
    </source>
</evidence>
<dbReference type="SUPFAM" id="SSF52540">
    <property type="entry name" value="P-loop containing nucleoside triphosphate hydrolases"/>
    <property type="match status" value="2"/>
</dbReference>
<dbReference type="GO" id="GO:0003678">
    <property type="term" value="F:DNA helicase activity"/>
    <property type="evidence" value="ECO:0007669"/>
    <property type="project" value="InterPro"/>
</dbReference>
<dbReference type="Pfam" id="PF21530">
    <property type="entry name" value="Pif1_2B_dom"/>
    <property type="match status" value="1"/>
</dbReference>
<feature type="domain" description="DNA helicase Pif1-like DEAD-box helicase" evidence="9">
    <location>
        <begin position="11"/>
        <end position="188"/>
    </location>
</feature>
<evidence type="ECO:0000256" key="4">
    <source>
        <dbReference type="ARBA" id="ARBA00022806"/>
    </source>
</evidence>
<evidence type="ECO:0000256" key="8">
    <source>
        <dbReference type="ARBA" id="ARBA00023235"/>
    </source>
</evidence>
<keyword evidence="1" id="KW-0547">Nucleotide-binding</keyword>
<proteinExistence type="predicted"/>
<evidence type="ECO:0000259" key="9">
    <source>
        <dbReference type="Pfam" id="PF05970"/>
    </source>
</evidence>
<dbReference type="GO" id="GO:0000723">
    <property type="term" value="P:telomere maintenance"/>
    <property type="evidence" value="ECO:0007669"/>
    <property type="project" value="InterPro"/>
</dbReference>
<dbReference type="GO" id="GO:0006281">
    <property type="term" value="P:DNA repair"/>
    <property type="evidence" value="ECO:0007669"/>
    <property type="project" value="InterPro"/>
</dbReference>
<dbReference type="PANTHER" id="PTHR47642">
    <property type="entry name" value="ATP-DEPENDENT DNA HELICASE"/>
    <property type="match status" value="1"/>
</dbReference>
<dbReference type="Pfam" id="PF05970">
    <property type="entry name" value="PIF1"/>
    <property type="match status" value="1"/>
</dbReference>
<keyword evidence="7" id="KW-0234">DNA repair</keyword>
<evidence type="ECO:0000256" key="2">
    <source>
        <dbReference type="ARBA" id="ARBA00022763"/>
    </source>
</evidence>
<dbReference type="InterPro" id="IPR010285">
    <property type="entry name" value="DNA_helicase_pif1-like_DEAD"/>
</dbReference>
<keyword evidence="8" id="KW-0413">Isomerase</keyword>
<keyword evidence="5" id="KW-0067">ATP-binding</keyword>
<keyword evidence="4" id="KW-0347">Helicase</keyword>
<dbReference type="InterPro" id="IPR051055">
    <property type="entry name" value="PIF1_helicase"/>
</dbReference>
<dbReference type="PANTHER" id="PTHR47642:SF5">
    <property type="entry name" value="ATP-DEPENDENT DNA HELICASE"/>
    <property type="match status" value="1"/>
</dbReference>
<evidence type="ECO:0000256" key="5">
    <source>
        <dbReference type="ARBA" id="ARBA00022840"/>
    </source>
</evidence>
<keyword evidence="2" id="KW-0227">DNA damage</keyword>
<dbReference type="Gene3D" id="3.40.50.300">
    <property type="entry name" value="P-loop containing nucleotide triphosphate hydrolases"/>
    <property type="match status" value="2"/>
</dbReference>
<feature type="domain" description="DNA helicase Pif1-like 2B" evidence="10">
    <location>
        <begin position="284"/>
        <end position="318"/>
    </location>
</feature>
<evidence type="ECO:0000256" key="6">
    <source>
        <dbReference type="ARBA" id="ARBA00023125"/>
    </source>
</evidence>
<evidence type="ECO:0000256" key="3">
    <source>
        <dbReference type="ARBA" id="ARBA00022801"/>
    </source>
</evidence>